<dbReference type="EC" id="2.1.1.33" evidence="7"/>
<comment type="catalytic activity">
    <reaction evidence="1 7">
        <text>guanosine(46) in tRNA + S-adenosyl-L-methionine = N(7)-methylguanosine(46) in tRNA + S-adenosyl-L-homocysteine</text>
        <dbReference type="Rhea" id="RHEA:42708"/>
        <dbReference type="Rhea" id="RHEA-COMP:10188"/>
        <dbReference type="Rhea" id="RHEA-COMP:10189"/>
        <dbReference type="ChEBI" id="CHEBI:57856"/>
        <dbReference type="ChEBI" id="CHEBI:59789"/>
        <dbReference type="ChEBI" id="CHEBI:74269"/>
        <dbReference type="ChEBI" id="CHEBI:74480"/>
        <dbReference type="EC" id="2.1.1.33"/>
    </reaction>
</comment>
<proteinExistence type="inferred from homology"/>
<dbReference type="NCBIfam" id="NF001080">
    <property type="entry name" value="PRK00121.2-2"/>
    <property type="match status" value="1"/>
</dbReference>
<evidence type="ECO:0000256" key="4">
    <source>
        <dbReference type="ARBA" id="ARBA00022679"/>
    </source>
</evidence>
<accession>A0ABY9LIJ9</accession>
<evidence type="ECO:0000256" key="2">
    <source>
        <dbReference type="ARBA" id="ARBA00003015"/>
    </source>
</evidence>
<feature type="binding site" evidence="7">
    <location>
        <begin position="191"/>
        <end position="194"/>
    </location>
    <ligand>
        <name>substrate</name>
    </ligand>
</feature>
<dbReference type="Pfam" id="PF02390">
    <property type="entry name" value="Methyltransf_4"/>
    <property type="match status" value="1"/>
</dbReference>
<keyword evidence="9" id="KW-1185">Reference proteome</keyword>
<feature type="binding site" evidence="7">
    <location>
        <position position="96"/>
    </location>
    <ligand>
        <name>S-adenosyl-L-methionine</name>
        <dbReference type="ChEBI" id="CHEBI:59789"/>
    </ligand>
</feature>
<evidence type="ECO:0000313" key="9">
    <source>
        <dbReference type="Proteomes" id="UP001238096"/>
    </source>
</evidence>
<comment type="similarity">
    <text evidence="7">Belongs to the class I-like SAM-binding methyltransferase superfamily. TrmB family.</text>
</comment>
<dbReference type="InterPro" id="IPR003358">
    <property type="entry name" value="tRNA_(Gua-N-7)_MeTrfase_Trmb"/>
</dbReference>
<evidence type="ECO:0000256" key="7">
    <source>
        <dbReference type="HAMAP-Rule" id="MF_01057"/>
    </source>
</evidence>
<gene>
    <name evidence="7 8" type="primary">trmB</name>
    <name evidence="8" type="ORF">N1496_04015</name>
</gene>
<dbReference type="CDD" id="cd02440">
    <property type="entry name" value="AdoMet_MTases"/>
    <property type="match status" value="1"/>
</dbReference>
<evidence type="ECO:0000256" key="5">
    <source>
        <dbReference type="ARBA" id="ARBA00022691"/>
    </source>
</evidence>
<dbReference type="InterPro" id="IPR029063">
    <property type="entry name" value="SAM-dependent_MTases_sf"/>
</dbReference>
<keyword evidence="5 7" id="KW-0949">S-adenosyl-L-methionine</keyword>
<evidence type="ECO:0000313" key="8">
    <source>
        <dbReference type="EMBL" id="WMB28664.1"/>
    </source>
</evidence>
<evidence type="ECO:0000256" key="1">
    <source>
        <dbReference type="ARBA" id="ARBA00000142"/>
    </source>
</evidence>
<dbReference type="PROSITE" id="PS51625">
    <property type="entry name" value="SAM_MT_TRMB"/>
    <property type="match status" value="1"/>
</dbReference>
<sequence length="211" mass="24478">MRVRKRKGAQEHLENNPHYVILEPEDAKGHWKDVFGNDNPIHIEVGSGKGNFITGMALQNPDINYIGIDIQLSVLSYALDKVLASQLPNIRLLRVDGSSLTNYFEDGEIQLLYLNFSDPWPKSKHEKRRLTYRDFLDTYKQILPENGEIHFKTDNRGLFEYSLASFSQYGMLLKQVWLDLHASDFEKNVMTEYEAKFSSKGQVIYRVEAKF</sequence>
<dbReference type="PANTHER" id="PTHR23417">
    <property type="entry name" value="3-DEOXY-D-MANNO-OCTULOSONIC-ACID TRANSFERASE/TRNA GUANINE-N 7 - -METHYLTRANSFERASE"/>
    <property type="match status" value="1"/>
</dbReference>
<dbReference type="PANTHER" id="PTHR23417:SF14">
    <property type="entry name" value="PENTACOTRIPEPTIDE-REPEAT REGION OF PRORP DOMAIN-CONTAINING PROTEIN"/>
    <property type="match status" value="1"/>
</dbReference>
<dbReference type="Gene3D" id="3.40.50.150">
    <property type="entry name" value="Vaccinia Virus protein VP39"/>
    <property type="match status" value="1"/>
</dbReference>
<feature type="binding site" evidence="7">
    <location>
        <position position="154"/>
    </location>
    <ligand>
        <name>substrate</name>
    </ligand>
</feature>
<dbReference type="NCBIfam" id="TIGR00091">
    <property type="entry name" value="tRNA (guanosine(46)-N7)-methyltransferase TrmB"/>
    <property type="match status" value="1"/>
</dbReference>
<feature type="binding site" evidence="7">
    <location>
        <position position="44"/>
    </location>
    <ligand>
        <name>S-adenosyl-L-methionine</name>
        <dbReference type="ChEBI" id="CHEBI:59789"/>
    </ligand>
</feature>
<dbReference type="Proteomes" id="UP001238096">
    <property type="component" value="Chromosome"/>
</dbReference>
<comment type="pathway">
    <text evidence="7">tRNA modification; N(7)-methylguanine-tRNA biosynthesis.</text>
</comment>
<dbReference type="InterPro" id="IPR055361">
    <property type="entry name" value="tRNA_methyltr_TrmB_bact"/>
</dbReference>
<reference evidence="9" key="1">
    <citation type="submission" date="2022-10" db="EMBL/GenBank/DDBJ databases">
        <title>Streptococcus didelphis as causative of fatal infections in opossums (Didelphis albiventris).</title>
        <authorList>
            <person name="Breyer G.M."/>
            <person name="Da Silva M.E.R.J."/>
            <person name="Siqueira F.M."/>
        </authorList>
    </citation>
    <scope>NUCLEOTIDE SEQUENCE [LARGE SCALE GENOMIC DNA]</scope>
    <source>
        <strain evidence="9">LBVP101/21</strain>
    </source>
</reference>
<feature type="binding site" evidence="7">
    <location>
        <position position="69"/>
    </location>
    <ligand>
        <name>S-adenosyl-L-methionine</name>
        <dbReference type="ChEBI" id="CHEBI:59789"/>
    </ligand>
</feature>
<feature type="region of interest" description="Interaction with RNA" evidence="7">
    <location>
        <begin position="124"/>
        <end position="129"/>
    </location>
</feature>
<feature type="binding site" evidence="7">
    <location>
        <position position="122"/>
    </location>
    <ligand>
        <name>substrate</name>
    </ligand>
</feature>
<dbReference type="EMBL" id="CP110509">
    <property type="protein sequence ID" value="WMB28664.1"/>
    <property type="molecule type" value="Genomic_DNA"/>
</dbReference>
<evidence type="ECO:0000256" key="3">
    <source>
        <dbReference type="ARBA" id="ARBA00022603"/>
    </source>
</evidence>
<dbReference type="RefSeq" id="WP_018366631.1">
    <property type="nucleotide sequence ID" value="NZ_CP104407.1"/>
</dbReference>
<protein>
    <recommendedName>
        <fullName evidence="7">tRNA (guanine-N(7)-)-methyltransferase</fullName>
        <ecNumber evidence="7">2.1.1.33</ecNumber>
    </recommendedName>
    <alternativeName>
        <fullName evidence="7">tRNA (guanine(46)-N(7))-methyltransferase</fullName>
    </alternativeName>
    <alternativeName>
        <fullName evidence="7">tRNA(m7G46)-methyltransferase</fullName>
    </alternativeName>
</protein>
<dbReference type="GO" id="GO:0008176">
    <property type="term" value="F:tRNA (guanine(46)-N7)-methyltransferase activity"/>
    <property type="evidence" value="ECO:0007669"/>
    <property type="project" value="UniProtKB-EC"/>
</dbReference>
<comment type="function">
    <text evidence="2 7">Catalyzes the formation of N(7)-methylguanine at position 46 (m7G46) in tRNA.</text>
</comment>
<organism evidence="8 9">
    <name type="scientific">Streptococcus didelphis</name>
    <dbReference type="NCBI Taxonomy" id="102886"/>
    <lineage>
        <taxon>Bacteria</taxon>
        <taxon>Bacillati</taxon>
        <taxon>Bacillota</taxon>
        <taxon>Bacilli</taxon>
        <taxon>Lactobacillales</taxon>
        <taxon>Streptococcaceae</taxon>
        <taxon>Streptococcus</taxon>
    </lineage>
</organism>
<keyword evidence="4 7" id="KW-0808">Transferase</keyword>
<keyword evidence="3 7" id="KW-0489">Methyltransferase</keyword>
<evidence type="ECO:0000256" key="6">
    <source>
        <dbReference type="ARBA" id="ARBA00022694"/>
    </source>
</evidence>
<dbReference type="HAMAP" id="MF_01057">
    <property type="entry name" value="tRNA_methyltr_TrmB"/>
    <property type="match status" value="1"/>
</dbReference>
<name>A0ABY9LIJ9_9STRE</name>
<feature type="binding site" evidence="7">
    <location>
        <position position="118"/>
    </location>
    <ligand>
        <name>S-adenosyl-L-methionine</name>
        <dbReference type="ChEBI" id="CHEBI:59789"/>
    </ligand>
</feature>
<dbReference type="SUPFAM" id="SSF53335">
    <property type="entry name" value="S-adenosyl-L-methionine-dependent methyltransferases"/>
    <property type="match status" value="1"/>
</dbReference>
<keyword evidence="6 7" id="KW-0819">tRNA processing</keyword>